<dbReference type="AlphaFoldDB" id="A0AAN7ND18"/>
<comment type="caution">
    <text evidence="1">The sequence shown here is derived from an EMBL/GenBank/DDBJ whole genome shotgun (WGS) entry which is preliminary data.</text>
</comment>
<evidence type="ECO:0000313" key="1">
    <source>
        <dbReference type="EMBL" id="KAK4823605.1"/>
    </source>
</evidence>
<dbReference type="EMBL" id="JAUNZN010000003">
    <property type="protein sequence ID" value="KAK4823605.1"/>
    <property type="molecule type" value="Genomic_DNA"/>
</dbReference>
<organism evidence="1 2">
    <name type="scientific">Mycteria americana</name>
    <name type="common">Wood stork</name>
    <dbReference type="NCBI Taxonomy" id="33587"/>
    <lineage>
        <taxon>Eukaryota</taxon>
        <taxon>Metazoa</taxon>
        <taxon>Chordata</taxon>
        <taxon>Craniata</taxon>
        <taxon>Vertebrata</taxon>
        <taxon>Euteleostomi</taxon>
        <taxon>Archelosauria</taxon>
        <taxon>Archosauria</taxon>
        <taxon>Dinosauria</taxon>
        <taxon>Saurischia</taxon>
        <taxon>Theropoda</taxon>
        <taxon>Coelurosauria</taxon>
        <taxon>Aves</taxon>
        <taxon>Neognathae</taxon>
        <taxon>Neoaves</taxon>
        <taxon>Aequornithes</taxon>
        <taxon>Ciconiiformes</taxon>
        <taxon>Ciconiidae</taxon>
        <taxon>Mycteria</taxon>
    </lineage>
</organism>
<sequence length="147" mass="16897">MLEGEKQLNGGIAPLCQRRGAAICWSKRWFWGKMISRILTLVESLPTSSIAEWWQTHPWADGLQEENEVSLEQGAGDLLWTSEWQVQVGRNRPHQGTVVHETATAARLEKTSRIIYDHLVQPSAQHLLLNHVLKCHIYTFFELLQGW</sequence>
<reference evidence="1 2" key="1">
    <citation type="journal article" date="2023" name="J. Hered.">
        <title>Chromosome-level genome of the wood stork (Mycteria americana) provides insight into avian chromosome evolution.</title>
        <authorList>
            <person name="Flamio R. Jr."/>
            <person name="Ramstad K.M."/>
        </authorList>
    </citation>
    <scope>NUCLEOTIDE SEQUENCE [LARGE SCALE GENOMIC DNA]</scope>
    <source>
        <strain evidence="1">JAX WOST 10</strain>
    </source>
</reference>
<name>A0AAN7ND18_MYCAM</name>
<accession>A0AAN7ND18</accession>
<evidence type="ECO:0000313" key="2">
    <source>
        <dbReference type="Proteomes" id="UP001333110"/>
    </source>
</evidence>
<protein>
    <submittedName>
        <fullName evidence="1">Uncharacterized protein</fullName>
    </submittedName>
</protein>
<proteinExistence type="predicted"/>
<keyword evidence="2" id="KW-1185">Reference proteome</keyword>
<dbReference type="Proteomes" id="UP001333110">
    <property type="component" value="Unassembled WGS sequence"/>
</dbReference>
<gene>
    <name evidence="1" type="ORF">QYF61_003805</name>
</gene>